<proteinExistence type="predicted"/>
<protein>
    <submittedName>
        <fullName evidence="1">Uncharacterized protein</fullName>
    </submittedName>
</protein>
<sequence length="174" mass="19977">MNEKLGSFQISKFSFLSFGRAQSLFQTLFRRLEILDVKEQPWTLHFEGSGSQSTAPDFFFVIFSFFWGLEAKDQNSISRQTTLRVQNSFRGGLYDISKVQKSFIGGLLSGTPLGADYDISKSGTPLEADYDILKIQMFHFKDWTLFEDLVTIFEDYFEGPDKARTPFKGQRLDS</sequence>
<reference evidence="1 2" key="1">
    <citation type="submission" date="2017-11" db="EMBL/GenBank/DDBJ databases">
        <title>The genome of Rhizophagus clarus HR1 reveals common genetic basis of auxotrophy among arbuscular mycorrhizal fungi.</title>
        <authorList>
            <person name="Kobayashi Y."/>
        </authorList>
    </citation>
    <scope>NUCLEOTIDE SEQUENCE [LARGE SCALE GENOMIC DNA]</scope>
    <source>
        <strain evidence="1 2">HR1</strain>
    </source>
</reference>
<dbReference type="AlphaFoldDB" id="A0A2Z6RQV2"/>
<dbReference type="EMBL" id="BEXD01001536">
    <property type="protein sequence ID" value="GBB94566.1"/>
    <property type="molecule type" value="Genomic_DNA"/>
</dbReference>
<name>A0A2Z6RQV2_9GLOM</name>
<evidence type="ECO:0000313" key="2">
    <source>
        <dbReference type="Proteomes" id="UP000247702"/>
    </source>
</evidence>
<evidence type="ECO:0000313" key="1">
    <source>
        <dbReference type="EMBL" id="GBB94566.1"/>
    </source>
</evidence>
<accession>A0A2Z6RQV2</accession>
<gene>
    <name evidence="1" type="ORF">RclHR1_23800004</name>
</gene>
<keyword evidence="2" id="KW-1185">Reference proteome</keyword>
<comment type="caution">
    <text evidence="1">The sequence shown here is derived from an EMBL/GenBank/DDBJ whole genome shotgun (WGS) entry which is preliminary data.</text>
</comment>
<organism evidence="1 2">
    <name type="scientific">Rhizophagus clarus</name>
    <dbReference type="NCBI Taxonomy" id="94130"/>
    <lineage>
        <taxon>Eukaryota</taxon>
        <taxon>Fungi</taxon>
        <taxon>Fungi incertae sedis</taxon>
        <taxon>Mucoromycota</taxon>
        <taxon>Glomeromycotina</taxon>
        <taxon>Glomeromycetes</taxon>
        <taxon>Glomerales</taxon>
        <taxon>Glomeraceae</taxon>
        <taxon>Rhizophagus</taxon>
    </lineage>
</organism>
<dbReference type="Proteomes" id="UP000247702">
    <property type="component" value="Unassembled WGS sequence"/>
</dbReference>